<dbReference type="Pfam" id="PF01652">
    <property type="entry name" value="IF4E"/>
    <property type="match status" value="1"/>
</dbReference>
<feature type="compositionally biased region" description="Polar residues" evidence="2">
    <location>
        <begin position="45"/>
        <end position="59"/>
    </location>
</feature>
<feature type="compositionally biased region" description="Polar residues" evidence="2">
    <location>
        <begin position="1"/>
        <end position="14"/>
    </location>
</feature>
<keyword evidence="4" id="KW-1185">Reference proteome</keyword>
<sequence length="307" mass="33731">MAGYFSNHSSSRFLANSTAPSHPSSSPAAAPVHNPGPASLPRSRMPSSKHFSTTVSTTAAVERPNSKEAPSPSTASSNGAVGVHPLRNTWVFWFRQQRAPGNKIISYEEGIKKISAFSSVESFWSLWTHLVPPSALQPTTDYLLFHNGVRRPVWEDPLNLSGGKWIIRLKKGVADRIWEDLVLAIIGDQFDECRPTEEAQNGIVRGNGNGASGTSDDGSDISGGEWPEICGCTISVRQSEDIVTLWNRVDGDTKLREKIRDQLRKVLNLPPSTIMEYKSNNDSMQDKSSFRNSAIDRTPLSTPLRES</sequence>
<dbReference type="EMBL" id="ML213598">
    <property type="protein sequence ID" value="TFK39952.1"/>
    <property type="molecule type" value="Genomic_DNA"/>
</dbReference>
<keyword evidence="1" id="KW-0648">Protein biosynthesis</keyword>
<proteinExistence type="inferred from homology"/>
<dbReference type="InterPro" id="IPR001040">
    <property type="entry name" value="TIF_eIF_4E"/>
</dbReference>
<dbReference type="SUPFAM" id="SSF55418">
    <property type="entry name" value="eIF4e-like"/>
    <property type="match status" value="1"/>
</dbReference>
<dbReference type="GO" id="GO:0003743">
    <property type="term" value="F:translation initiation factor activity"/>
    <property type="evidence" value="ECO:0007669"/>
    <property type="project" value="UniProtKB-KW"/>
</dbReference>
<dbReference type="STRING" id="68775.A0A5C3M407"/>
<evidence type="ECO:0000256" key="1">
    <source>
        <dbReference type="RuleBase" id="RU004374"/>
    </source>
</evidence>
<dbReference type="PANTHER" id="PTHR11960">
    <property type="entry name" value="EUKARYOTIC TRANSLATION INITIATION FACTOR 4E RELATED"/>
    <property type="match status" value="1"/>
</dbReference>
<reference evidence="3 4" key="1">
    <citation type="journal article" date="2019" name="Nat. Ecol. Evol.">
        <title>Megaphylogeny resolves global patterns of mushroom evolution.</title>
        <authorList>
            <person name="Varga T."/>
            <person name="Krizsan K."/>
            <person name="Foldi C."/>
            <person name="Dima B."/>
            <person name="Sanchez-Garcia M."/>
            <person name="Sanchez-Ramirez S."/>
            <person name="Szollosi G.J."/>
            <person name="Szarkandi J.G."/>
            <person name="Papp V."/>
            <person name="Albert L."/>
            <person name="Andreopoulos W."/>
            <person name="Angelini C."/>
            <person name="Antonin V."/>
            <person name="Barry K.W."/>
            <person name="Bougher N.L."/>
            <person name="Buchanan P."/>
            <person name="Buyck B."/>
            <person name="Bense V."/>
            <person name="Catcheside P."/>
            <person name="Chovatia M."/>
            <person name="Cooper J."/>
            <person name="Damon W."/>
            <person name="Desjardin D."/>
            <person name="Finy P."/>
            <person name="Geml J."/>
            <person name="Haridas S."/>
            <person name="Hughes K."/>
            <person name="Justo A."/>
            <person name="Karasinski D."/>
            <person name="Kautmanova I."/>
            <person name="Kiss B."/>
            <person name="Kocsube S."/>
            <person name="Kotiranta H."/>
            <person name="LaButti K.M."/>
            <person name="Lechner B.E."/>
            <person name="Liimatainen K."/>
            <person name="Lipzen A."/>
            <person name="Lukacs Z."/>
            <person name="Mihaltcheva S."/>
            <person name="Morgado L.N."/>
            <person name="Niskanen T."/>
            <person name="Noordeloos M.E."/>
            <person name="Ohm R.A."/>
            <person name="Ortiz-Santana B."/>
            <person name="Ovrebo C."/>
            <person name="Racz N."/>
            <person name="Riley R."/>
            <person name="Savchenko A."/>
            <person name="Shiryaev A."/>
            <person name="Soop K."/>
            <person name="Spirin V."/>
            <person name="Szebenyi C."/>
            <person name="Tomsovsky M."/>
            <person name="Tulloss R.E."/>
            <person name="Uehling J."/>
            <person name="Grigoriev I.V."/>
            <person name="Vagvolgyi C."/>
            <person name="Papp T."/>
            <person name="Martin F.M."/>
            <person name="Miettinen O."/>
            <person name="Hibbett D.S."/>
            <person name="Nagy L.G."/>
        </authorList>
    </citation>
    <scope>NUCLEOTIDE SEQUENCE [LARGE SCALE GENOMIC DNA]</scope>
    <source>
        <strain evidence="3 4">CBS 166.37</strain>
    </source>
</reference>
<feature type="region of interest" description="Disordered" evidence="2">
    <location>
        <begin position="276"/>
        <end position="307"/>
    </location>
</feature>
<feature type="region of interest" description="Disordered" evidence="2">
    <location>
        <begin position="200"/>
        <end position="222"/>
    </location>
</feature>
<name>A0A5C3M407_9AGAR</name>
<dbReference type="OrthoDB" id="590761at2759"/>
<dbReference type="PANTHER" id="PTHR11960:SF18">
    <property type="entry name" value="EUKARYOTIC TRANSLATION INITIATION FACTOR 4E HOMOLOGOUS PROTEIN, ISOFORM B"/>
    <property type="match status" value="1"/>
</dbReference>
<protein>
    <submittedName>
        <fullName evidence="3">Translation initiation factor eIF 4e-like domain-containing protein</fullName>
    </submittedName>
</protein>
<comment type="similarity">
    <text evidence="1">Belongs to the eukaryotic initiation factor 4E family.</text>
</comment>
<keyword evidence="1 3" id="KW-0396">Initiation factor</keyword>
<gene>
    <name evidence="3" type="ORF">BDQ12DRAFT_681515</name>
</gene>
<evidence type="ECO:0000256" key="2">
    <source>
        <dbReference type="SAM" id="MobiDB-lite"/>
    </source>
</evidence>
<dbReference type="Gene3D" id="3.30.760.10">
    <property type="entry name" value="RNA Cap, Translation Initiation Factor Eif4e"/>
    <property type="match status" value="1"/>
</dbReference>
<organism evidence="3 4">
    <name type="scientific">Crucibulum laeve</name>
    <dbReference type="NCBI Taxonomy" id="68775"/>
    <lineage>
        <taxon>Eukaryota</taxon>
        <taxon>Fungi</taxon>
        <taxon>Dikarya</taxon>
        <taxon>Basidiomycota</taxon>
        <taxon>Agaricomycotina</taxon>
        <taxon>Agaricomycetes</taxon>
        <taxon>Agaricomycetidae</taxon>
        <taxon>Agaricales</taxon>
        <taxon>Agaricineae</taxon>
        <taxon>Nidulariaceae</taxon>
        <taxon>Crucibulum</taxon>
    </lineage>
</organism>
<keyword evidence="1" id="KW-0694">RNA-binding</keyword>
<feature type="compositionally biased region" description="Low complexity" evidence="2">
    <location>
        <begin position="15"/>
        <end position="35"/>
    </location>
</feature>
<dbReference type="AlphaFoldDB" id="A0A5C3M407"/>
<feature type="region of interest" description="Disordered" evidence="2">
    <location>
        <begin position="1"/>
        <end position="80"/>
    </location>
</feature>
<dbReference type="GO" id="GO:0000340">
    <property type="term" value="F:RNA 7-methylguanosine cap binding"/>
    <property type="evidence" value="ECO:0007669"/>
    <property type="project" value="TreeGrafter"/>
</dbReference>
<feature type="compositionally biased region" description="Low complexity" evidence="2">
    <location>
        <begin position="212"/>
        <end position="222"/>
    </location>
</feature>
<accession>A0A5C3M407</accession>
<evidence type="ECO:0000313" key="3">
    <source>
        <dbReference type="EMBL" id="TFK39952.1"/>
    </source>
</evidence>
<dbReference type="Proteomes" id="UP000308652">
    <property type="component" value="Unassembled WGS sequence"/>
</dbReference>
<dbReference type="InterPro" id="IPR023398">
    <property type="entry name" value="TIF_eIF4e-like"/>
</dbReference>
<evidence type="ECO:0000313" key="4">
    <source>
        <dbReference type="Proteomes" id="UP000308652"/>
    </source>
</evidence>
<dbReference type="GO" id="GO:0016281">
    <property type="term" value="C:eukaryotic translation initiation factor 4F complex"/>
    <property type="evidence" value="ECO:0007669"/>
    <property type="project" value="TreeGrafter"/>
</dbReference>